<reference evidence="2" key="1">
    <citation type="journal article" date="2020" name="Stud. Mycol.">
        <title>101 Dothideomycetes genomes: a test case for predicting lifestyles and emergence of pathogens.</title>
        <authorList>
            <person name="Haridas S."/>
            <person name="Albert R."/>
            <person name="Binder M."/>
            <person name="Bloem J."/>
            <person name="Labutti K."/>
            <person name="Salamov A."/>
            <person name="Andreopoulos B."/>
            <person name="Baker S."/>
            <person name="Barry K."/>
            <person name="Bills G."/>
            <person name="Bluhm B."/>
            <person name="Cannon C."/>
            <person name="Castanera R."/>
            <person name="Culley D."/>
            <person name="Daum C."/>
            <person name="Ezra D."/>
            <person name="Gonzalez J."/>
            <person name="Henrissat B."/>
            <person name="Kuo A."/>
            <person name="Liang C."/>
            <person name="Lipzen A."/>
            <person name="Lutzoni F."/>
            <person name="Magnuson J."/>
            <person name="Mondo S."/>
            <person name="Nolan M."/>
            <person name="Ohm R."/>
            <person name="Pangilinan J."/>
            <person name="Park H.-J."/>
            <person name="Ramirez L."/>
            <person name="Alfaro M."/>
            <person name="Sun H."/>
            <person name="Tritt A."/>
            <person name="Yoshinaga Y."/>
            <person name="Zwiers L.-H."/>
            <person name="Turgeon B."/>
            <person name="Goodwin S."/>
            <person name="Spatafora J."/>
            <person name="Crous P."/>
            <person name="Grigoriev I."/>
        </authorList>
    </citation>
    <scope>NUCLEOTIDE SEQUENCE</scope>
    <source>
        <strain evidence="2">CBS 130266</strain>
    </source>
</reference>
<dbReference type="InterPro" id="IPR013226">
    <property type="entry name" value="Pal1"/>
</dbReference>
<dbReference type="EMBL" id="MU007012">
    <property type="protein sequence ID" value="KAF2435766.1"/>
    <property type="molecule type" value="Genomic_DNA"/>
</dbReference>
<dbReference type="Proteomes" id="UP000800235">
    <property type="component" value="Unassembled WGS sequence"/>
</dbReference>
<evidence type="ECO:0008006" key="4">
    <source>
        <dbReference type="Google" id="ProtNLM"/>
    </source>
</evidence>
<dbReference type="OrthoDB" id="5389892at2759"/>
<feature type="compositionally biased region" description="Basic residues" evidence="1">
    <location>
        <begin position="368"/>
        <end position="377"/>
    </location>
</feature>
<feature type="region of interest" description="Disordered" evidence="1">
    <location>
        <begin position="286"/>
        <end position="377"/>
    </location>
</feature>
<dbReference type="PANTHER" id="PTHR28307">
    <property type="entry name" value="PROTEIN PAL1"/>
    <property type="match status" value="1"/>
</dbReference>
<comment type="caution">
    <text evidence="2">The sequence shown here is derived from an EMBL/GenBank/DDBJ whole genome shotgun (WGS) entry which is preliminary data.</text>
</comment>
<keyword evidence="3" id="KW-1185">Reference proteome</keyword>
<proteinExistence type="predicted"/>
<sequence length="377" mass="41360">MAAQDKNWAKGYILDPLTNPDPSDETGLNTHFRSTFAPASPLTTPRNSGTSTSLGSKNPFRNSSEVPSHKSSVPSRGPSHEIPRKAVSSAPSPPHSSTVPPRDSPHRQEAFSSYDSGRSKSGEHGRHASGDYAVRKSGEFEPRTRSRGNSMNQTPLESARHDAMVAHRSAHLKKKHIPGADAIDRLDIGPKYHHEGPFDAVLLARNTSIESSPLAAVRDSNREAIMATPRENIRDSLEKHKPLDGTAIVPPGETDQLGRTFNYREGDNMETSFGGDYKRWPGIKYHPDDIKGKGEPSYSIEKALREHKIKDNEPFTDRGAQGENSGIEMQAPRHGKTSSREEYVELGAGPSVQRSGSNKRNSLDGLKKRIGSLRKKN</sequence>
<dbReference type="PANTHER" id="PTHR28307:SF1">
    <property type="entry name" value="PAL1 CELL MORPHOLOGY PROTEIN"/>
    <property type="match status" value="1"/>
</dbReference>
<evidence type="ECO:0000313" key="3">
    <source>
        <dbReference type="Proteomes" id="UP000800235"/>
    </source>
</evidence>
<dbReference type="AlphaFoldDB" id="A0A9P4P1M8"/>
<gene>
    <name evidence="2" type="ORF">EJ08DRAFT_645454</name>
</gene>
<evidence type="ECO:0000313" key="2">
    <source>
        <dbReference type="EMBL" id="KAF2435766.1"/>
    </source>
</evidence>
<feature type="compositionally biased region" description="Polar residues" evidence="1">
    <location>
        <begin position="147"/>
        <end position="156"/>
    </location>
</feature>
<feature type="compositionally biased region" description="Low complexity" evidence="1">
    <location>
        <begin position="86"/>
        <end position="101"/>
    </location>
</feature>
<dbReference type="GO" id="GO:0005737">
    <property type="term" value="C:cytoplasm"/>
    <property type="evidence" value="ECO:0007669"/>
    <property type="project" value="TreeGrafter"/>
</dbReference>
<name>A0A9P4P1M8_9PEZI</name>
<organism evidence="2 3">
    <name type="scientific">Tothia fuscella</name>
    <dbReference type="NCBI Taxonomy" id="1048955"/>
    <lineage>
        <taxon>Eukaryota</taxon>
        <taxon>Fungi</taxon>
        <taxon>Dikarya</taxon>
        <taxon>Ascomycota</taxon>
        <taxon>Pezizomycotina</taxon>
        <taxon>Dothideomycetes</taxon>
        <taxon>Pleosporomycetidae</taxon>
        <taxon>Venturiales</taxon>
        <taxon>Cylindrosympodiaceae</taxon>
        <taxon>Tothia</taxon>
    </lineage>
</organism>
<feature type="region of interest" description="Disordered" evidence="1">
    <location>
        <begin position="1"/>
        <end position="176"/>
    </location>
</feature>
<protein>
    <recommendedName>
        <fullName evidence="4">Pal1 cell morphology</fullName>
    </recommendedName>
</protein>
<evidence type="ECO:0000256" key="1">
    <source>
        <dbReference type="SAM" id="MobiDB-lite"/>
    </source>
</evidence>
<feature type="compositionally biased region" description="Basic and acidic residues" evidence="1">
    <location>
        <begin position="302"/>
        <end position="316"/>
    </location>
</feature>
<accession>A0A9P4P1M8</accession>
<feature type="compositionally biased region" description="Polar residues" evidence="1">
    <location>
        <begin position="41"/>
        <end position="74"/>
    </location>
</feature>
<dbReference type="Pfam" id="PF08316">
    <property type="entry name" value="Pal1"/>
    <property type="match status" value="1"/>
</dbReference>
<feature type="compositionally biased region" description="Basic and acidic residues" evidence="1">
    <location>
        <begin position="117"/>
        <end position="144"/>
    </location>
</feature>